<accession>A8ZLA5</accession>
<keyword evidence="3" id="KW-1185">Reference proteome</keyword>
<dbReference type="RefSeq" id="WP_012167082.1">
    <property type="nucleotide sequence ID" value="NC_009927.1"/>
</dbReference>
<dbReference type="HOGENOM" id="CLU_155022_0_0_3"/>
<dbReference type="EMBL" id="CP000839">
    <property type="protein sequence ID" value="ABW31932.1"/>
    <property type="molecule type" value="Genomic_DNA"/>
</dbReference>
<dbReference type="OrthoDB" id="572639at2"/>
<dbReference type="AlphaFoldDB" id="A8ZLA5"/>
<protein>
    <recommendedName>
        <fullName evidence="1">DUF4326 domain-containing protein</fullName>
    </recommendedName>
</protein>
<reference evidence="2 3" key="1">
    <citation type="journal article" date="2008" name="Proc. Natl. Acad. Sci. U.S.A.">
        <title>Niche adaptation and genome expansion in the chlorophyll d-producing cyanobacterium Acaryochloris marina.</title>
        <authorList>
            <person name="Swingley W.D."/>
            <person name="Chen M."/>
            <person name="Cheung P.C."/>
            <person name="Conrad A.L."/>
            <person name="Dejesa L.C."/>
            <person name="Hao J."/>
            <person name="Honchak B.M."/>
            <person name="Karbach L.E."/>
            <person name="Kurdoglu A."/>
            <person name="Lahiri S."/>
            <person name="Mastrian S.D."/>
            <person name="Miyashita H."/>
            <person name="Page L."/>
            <person name="Ramakrishna P."/>
            <person name="Satoh S."/>
            <person name="Sattley W.M."/>
            <person name="Shimada Y."/>
            <person name="Taylor H.L."/>
            <person name="Tomo T."/>
            <person name="Tsuchiya T."/>
            <person name="Wang Z.T."/>
            <person name="Raymond J."/>
            <person name="Mimuro M."/>
            <person name="Blankenship R.E."/>
            <person name="Touchman J.W."/>
        </authorList>
    </citation>
    <scope>NUCLEOTIDE SEQUENCE [LARGE SCALE GENOMIC DNA]</scope>
    <source>
        <strain evidence="3">MBIC 11017</strain>
        <plasmid evidence="3">Plasmid pREB2</plasmid>
    </source>
</reference>
<organism evidence="2 3">
    <name type="scientific">Acaryochloris marina (strain MBIC 11017)</name>
    <dbReference type="NCBI Taxonomy" id="329726"/>
    <lineage>
        <taxon>Bacteria</taxon>
        <taxon>Bacillati</taxon>
        <taxon>Cyanobacteriota</taxon>
        <taxon>Cyanophyceae</taxon>
        <taxon>Acaryochloridales</taxon>
        <taxon>Acaryochloridaceae</taxon>
        <taxon>Acaryochloris</taxon>
    </lineage>
</organism>
<evidence type="ECO:0000313" key="3">
    <source>
        <dbReference type="Proteomes" id="UP000000268"/>
    </source>
</evidence>
<dbReference type="Pfam" id="PF14216">
    <property type="entry name" value="DUF4326"/>
    <property type="match status" value="1"/>
</dbReference>
<proteinExistence type="predicted"/>
<dbReference type="InterPro" id="IPR025475">
    <property type="entry name" value="DUF4326"/>
</dbReference>
<dbReference type="Proteomes" id="UP000000268">
    <property type="component" value="Plasmid pREB2"/>
</dbReference>
<evidence type="ECO:0000313" key="2">
    <source>
        <dbReference type="EMBL" id="ABW31932.1"/>
    </source>
</evidence>
<gene>
    <name evidence="2" type="ordered locus">AM1_B0212</name>
</gene>
<feature type="domain" description="DUF4326" evidence="1">
    <location>
        <begin position="9"/>
        <end position="118"/>
    </location>
</feature>
<keyword evidence="2" id="KW-0614">Plasmid</keyword>
<sequence>MPTIHIANLRKSRQLQPGVRCDRGTPLGNPFHMFAESERDRCIAAFRVFLYEVAILGNEPSQDLIRRIAEQHKIMPSGSYKPFGRGAMMAALEALGQKSEVTLLGWCHPKPCHCDVIKAFLDWKCPAPQQQTLEVL</sequence>
<geneLocation type="plasmid" evidence="2 3">
    <name>pREB2</name>
</geneLocation>
<name>A8ZLA5_ACAM1</name>
<dbReference type="KEGG" id="amr:AM1_B0212"/>
<evidence type="ECO:0000259" key="1">
    <source>
        <dbReference type="Pfam" id="PF14216"/>
    </source>
</evidence>